<dbReference type="InterPro" id="IPR012916">
    <property type="entry name" value="RED_N"/>
</dbReference>
<feature type="compositionally biased region" description="Acidic residues" evidence="3">
    <location>
        <begin position="323"/>
        <end position="355"/>
    </location>
</feature>
<feature type="region of interest" description="Disordered" evidence="3">
    <location>
        <begin position="322"/>
        <end position="410"/>
    </location>
</feature>
<dbReference type="OrthoDB" id="3366823at2759"/>
<keyword evidence="6" id="KW-1185">Reference proteome</keyword>
<dbReference type="AlphaFoldDB" id="A0A0C3HR06"/>
<evidence type="ECO:0000256" key="1">
    <source>
        <dbReference type="ARBA" id="ARBA00004123"/>
    </source>
</evidence>
<feature type="compositionally biased region" description="Basic and acidic residues" evidence="3">
    <location>
        <begin position="356"/>
        <end position="371"/>
    </location>
</feature>
<gene>
    <name evidence="5" type="ORF">OIDMADRAFT_25310</name>
</gene>
<dbReference type="STRING" id="913774.A0A0C3HR06"/>
<dbReference type="InParanoid" id="A0A0C3HR06"/>
<name>A0A0C3HR06_OIDMZ</name>
<organism evidence="5 6">
    <name type="scientific">Oidiodendron maius (strain Zn)</name>
    <dbReference type="NCBI Taxonomy" id="913774"/>
    <lineage>
        <taxon>Eukaryota</taxon>
        <taxon>Fungi</taxon>
        <taxon>Dikarya</taxon>
        <taxon>Ascomycota</taxon>
        <taxon>Pezizomycotina</taxon>
        <taxon>Leotiomycetes</taxon>
        <taxon>Leotiomycetes incertae sedis</taxon>
        <taxon>Myxotrichaceae</taxon>
        <taxon>Oidiodendron</taxon>
    </lineage>
</organism>
<protein>
    <recommendedName>
        <fullName evidence="4">RED-like N-terminal domain-containing protein</fullName>
    </recommendedName>
</protein>
<sequence>MNNSQFRKLVLDTPARQSSAADSKPSLGSTPRRDGVPTALGSRMRSSIPMTPRSVGGVDFVRQLAEARSSSSQPTKKFRSSAAPKGTKLPSAYVDRSKLRQEESADEKEERVRALEEMMKLQQIDEETFIQLRDEILGGDVSSTHLVKGLDWKLLERVKRGEDVLNSNRQGERDSEGGLDAEVNLDDEFEKLEDREVKAVDKAKTTKKGEMAPLDMIPGKKRNRDQILAELKASRKAAQEAKGQSLGLKFKKVGERRIETRIKRDEKGREVLITVDENGNEKRKVRKMLVEPEAEKGRGLLMPDKDVKPLGMVVPDVPKAVVEEEDTDIFDDVGDDYDPLAGIGEDEDNSDEEGGEVSRDSTEKDSPKKPELGNMGPPSRPALPITSRNYFASHAEPAETKAPKALSDDPTIRAAIKRASMLNPLGREAENVEEAARQARLKKMIQQDDRDAQDIDIGFGSSRFEDEEDFQEKQVKLSAWRGMDDNAEDGVKGEGKGKRKRGPKKRKGDVNNVEDVMRVIEGRKASGS</sequence>
<feature type="domain" description="RED-like N-terminal" evidence="4">
    <location>
        <begin position="80"/>
        <end position="198"/>
    </location>
</feature>
<dbReference type="InterPro" id="IPR039896">
    <property type="entry name" value="Red-like"/>
</dbReference>
<feature type="compositionally biased region" description="Basic residues" evidence="3">
    <location>
        <begin position="497"/>
        <end position="507"/>
    </location>
</feature>
<dbReference type="PANTHER" id="PTHR12765">
    <property type="entry name" value="RED PROTEIN IK FACTOR CYTOKINE IK"/>
    <property type="match status" value="1"/>
</dbReference>
<evidence type="ECO:0000256" key="2">
    <source>
        <dbReference type="ARBA" id="ARBA00023242"/>
    </source>
</evidence>
<reference evidence="5 6" key="1">
    <citation type="submission" date="2014-04" db="EMBL/GenBank/DDBJ databases">
        <authorList>
            <consortium name="DOE Joint Genome Institute"/>
            <person name="Kuo A."/>
            <person name="Martino E."/>
            <person name="Perotto S."/>
            <person name="Kohler A."/>
            <person name="Nagy L.G."/>
            <person name="Floudas D."/>
            <person name="Copeland A."/>
            <person name="Barry K.W."/>
            <person name="Cichocki N."/>
            <person name="Veneault-Fourrey C."/>
            <person name="LaButti K."/>
            <person name="Lindquist E.A."/>
            <person name="Lipzen A."/>
            <person name="Lundell T."/>
            <person name="Morin E."/>
            <person name="Murat C."/>
            <person name="Sun H."/>
            <person name="Tunlid A."/>
            <person name="Henrissat B."/>
            <person name="Grigoriev I.V."/>
            <person name="Hibbett D.S."/>
            <person name="Martin F."/>
            <person name="Nordberg H.P."/>
            <person name="Cantor M.N."/>
            <person name="Hua S.X."/>
        </authorList>
    </citation>
    <scope>NUCLEOTIDE SEQUENCE [LARGE SCALE GENOMIC DNA]</scope>
    <source>
        <strain evidence="5 6">Zn</strain>
    </source>
</reference>
<feature type="compositionally biased region" description="Basic and acidic residues" evidence="3">
    <location>
        <begin position="396"/>
        <end position="410"/>
    </location>
</feature>
<evidence type="ECO:0000313" key="5">
    <source>
        <dbReference type="EMBL" id="KIN04677.1"/>
    </source>
</evidence>
<accession>A0A0C3HR06</accession>
<dbReference type="GO" id="GO:0005634">
    <property type="term" value="C:nucleus"/>
    <property type="evidence" value="ECO:0007669"/>
    <property type="project" value="UniProtKB-SubCell"/>
</dbReference>
<comment type="subcellular location">
    <subcellularLocation>
        <location evidence="1">Nucleus</location>
    </subcellularLocation>
</comment>
<dbReference type="Proteomes" id="UP000054321">
    <property type="component" value="Unassembled WGS sequence"/>
</dbReference>
<keyword evidence="2" id="KW-0539">Nucleus</keyword>
<dbReference type="EMBL" id="KN832872">
    <property type="protein sequence ID" value="KIN04677.1"/>
    <property type="molecule type" value="Genomic_DNA"/>
</dbReference>
<proteinExistence type="predicted"/>
<reference evidence="6" key="2">
    <citation type="submission" date="2015-01" db="EMBL/GenBank/DDBJ databases">
        <title>Evolutionary Origins and Diversification of the Mycorrhizal Mutualists.</title>
        <authorList>
            <consortium name="DOE Joint Genome Institute"/>
            <consortium name="Mycorrhizal Genomics Consortium"/>
            <person name="Kohler A."/>
            <person name="Kuo A."/>
            <person name="Nagy L.G."/>
            <person name="Floudas D."/>
            <person name="Copeland A."/>
            <person name="Barry K.W."/>
            <person name="Cichocki N."/>
            <person name="Veneault-Fourrey C."/>
            <person name="LaButti K."/>
            <person name="Lindquist E.A."/>
            <person name="Lipzen A."/>
            <person name="Lundell T."/>
            <person name="Morin E."/>
            <person name="Murat C."/>
            <person name="Riley R."/>
            <person name="Ohm R."/>
            <person name="Sun H."/>
            <person name="Tunlid A."/>
            <person name="Henrissat B."/>
            <person name="Grigoriev I.V."/>
            <person name="Hibbett D.S."/>
            <person name="Martin F."/>
        </authorList>
    </citation>
    <scope>NUCLEOTIDE SEQUENCE [LARGE SCALE GENOMIC DNA]</scope>
    <source>
        <strain evidence="6">Zn</strain>
    </source>
</reference>
<dbReference type="HOGENOM" id="CLU_017393_0_0_1"/>
<evidence type="ECO:0000256" key="3">
    <source>
        <dbReference type="SAM" id="MobiDB-lite"/>
    </source>
</evidence>
<feature type="compositionally biased region" description="Basic and acidic residues" evidence="3">
    <location>
        <begin position="515"/>
        <end position="528"/>
    </location>
</feature>
<evidence type="ECO:0000259" key="4">
    <source>
        <dbReference type="Pfam" id="PF07808"/>
    </source>
</evidence>
<feature type="compositionally biased region" description="Polar residues" evidence="3">
    <location>
        <begin position="15"/>
        <end position="29"/>
    </location>
</feature>
<evidence type="ECO:0000313" key="6">
    <source>
        <dbReference type="Proteomes" id="UP000054321"/>
    </source>
</evidence>
<feature type="compositionally biased region" description="Basic and acidic residues" evidence="3">
    <location>
        <begin position="95"/>
        <end position="109"/>
    </location>
</feature>
<feature type="region of interest" description="Disordered" evidence="3">
    <location>
        <begin position="1"/>
        <end position="109"/>
    </location>
</feature>
<feature type="region of interest" description="Disordered" evidence="3">
    <location>
        <begin position="460"/>
        <end position="528"/>
    </location>
</feature>
<dbReference type="Pfam" id="PF07808">
    <property type="entry name" value="RED_N"/>
    <property type="match status" value="1"/>
</dbReference>